<evidence type="ECO:0000256" key="1">
    <source>
        <dbReference type="SAM" id="MobiDB-lite"/>
    </source>
</evidence>
<keyword evidence="3" id="KW-1185">Reference proteome</keyword>
<sequence length="154" mass="17518">MTEQEFCRCMRTGLPITRQQKFICEGERLMMSNEVQLLDLEDRTSELISSLDQINQDLNSFDVVTRQKLELIRSDYPLRSCPHKLDPRHLESPHILLLGPPNTSPETTSGNQITTSNNPPQSNGTVESLLDADMDEQTNQMLPTPILPSPYKHN</sequence>
<dbReference type="Proteomes" id="UP000272942">
    <property type="component" value="Unassembled WGS sequence"/>
</dbReference>
<reference evidence="2 3" key="2">
    <citation type="submission" date="2018-11" db="EMBL/GenBank/DDBJ databases">
        <authorList>
            <consortium name="Pathogen Informatics"/>
        </authorList>
    </citation>
    <scope>NUCLEOTIDE SEQUENCE [LARGE SCALE GENOMIC DNA]</scope>
    <source>
        <strain evidence="2 3">Egypt</strain>
    </source>
</reference>
<feature type="compositionally biased region" description="Polar residues" evidence="1">
    <location>
        <begin position="104"/>
        <end position="126"/>
    </location>
</feature>
<dbReference type="EMBL" id="UZAN01050825">
    <property type="protein sequence ID" value="VDP88494.1"/>
    <property type="molecule type" value="Genomic_DNA"/>
</dbReference>
<dbReference type="OrthoDB" id="10528839at2759"/>
<dbReference type="WBParaSite" id="ECPE_0001146901-mRNA-1">
    <property type="protein sequence ID" value="ECPE_0001146901-mRNA-1"/>
    <property type="gene ID" value="ECPE_0001146901"/>
</dbReference>
<proteinExistence type="predicted"/>
<evidence type="ECO:0000313" key="3">
    <source>
        <dbReference type="Proteomes" id="UP000272942"/>
    </source>
</evidence>
<evidence type="ECO:0000313" key="2">
    <source>
        <dbReference type="EMBL" id="VDP88494.1"/>
    </source>
</evidence>
<protein>
    <submittedName>
        <fullName evidence="4">MADS-box domain-containing protein</fullName>
    </submittedName>
</protein>
<reference evidence="4" key="1">
    <citation type="submission" date="2016-06" db="UniProtKB">
        <authorList>
            <consortium name="WormBaseParasite"/>
        </authorList>
    </citation>
    <scope>IDENTIFICATION</scope>
</reference>
<evidence type="ECO:0000313" key="4">
    <source>
        <dbReference type="WBParaSite" id="ECPE_0001146901-mRNA-1"/>
    </source>
</evidence>
<name>A0A183AWU9_9TREM</name>
<organism evidence="4">
    <name type="scientific">Echinostoma caproni</name>
    <dbReference type="NCBI Taxonomy" id="27848"/>
    <lineage>
        <taxon>Eukaryota</taxon>
        <taxon>Metazoa</taxon>
        <taxon>Spiralia</taxon>
        <taxon>Lophotrochozoa</taxon>
        <taxon>Platyhelminthes</taxon>
        <taxon>Trematoda</taxon>
        <taxon>Digenea</taxon>
        <taxon>Plagiorchiida</taxon>
        <taxon>Echinostomata</taxon>
        <taxon>Echinostomatoidea</taxon>
        <taxon>Echinostomatidae</taxon>
        <taxon>Echinostoma</taxon>
    </lineage>
</organism>
<dbReference type="AlphaFoldDB" id="A0A183AWU9"/>
<feature type="region of interest" description="Disordered" evidence="1">
    <location>
        <begin position="99"/>
        <end position="127"/>
    </location>
</feature>
<gene>
    <name evidence="2" type="ORF">ECPE_LOCUS11434</name>
</gene>
<accession>A0A183AWU9</accession>